<organism evidence="2 3">
    <name type="scientific">Serinibacter arcticus</name>
    <dbReference type="NCBI Taxonomy" id="1655435"/>
    <lineage>
        <taxon>Bacteria</taxon>
        <taxon>Bacillati</taxon>
        <taxon>Actinomycetota</taxon>
        <taxon>Actinomycetes</taxon>
        <taxon>Micrococcales</taxon>
        <taxon>Beutenbergiaceae</taxon>
        <taxon>Serinibacter</taxon>
    </lineage>
</organism>
<accession>A0A4Z1E487</accession>
<feature type="transmembrane region" description="Helical" evidence="1">
    <location>
        <begin position="104"/>
        <end position="125"/>
    </location>
</feature>
<keyword evidence="1" id="KW-0812">Transmembrane</keyword>
<dbReference type="RefSeq" id="WP_135849682.1">
    <property type="nucleotide sequence ID" value="NZ_RHPJ01000002.1"/>
</dbReference>
<feature type="transmembrane region" description="Helical" evidence="1">
    <location>
        <begin position="131"/>
        <end position="151"/>
    </location>
</feature>
<keyword evidence="1" id="KW-1133">Transmembrane helix</keyword>
<feature type="transmembrane region" description="Helical" evidence="1">
    <location>
        <begin position="58"/>
        <end position="84"/>
    </location>
</feature>
<name>A0A4Z1E487_9MICO</name>
<proteinExistence type="predicted"/>
<reference evidence="2 3" key="1">
    <citation type="submission" date="2018-11" db="EMBL/GenBank/DDBJ databases">
        <title>Complete genome sequencing of the Actinobacteria Serinibacter sp. K3-2.</title>
        <authorList>
            <person name="Rakitin A.L."/>
            <person name="Beletsky A.V."/>
            <person name="Mardanov A.V."/>
            <person name="Ravin N.V."/>
            <person name="Gromova A.S."/>
            <person name="Filippova S.N."/>
            <person name="Gal'Chenko V.F."/>
        </authorList>
    </citation>
    <scope>NUCLEOTIDE SEQUENCE [LARGE SCALE GENOMIC DNA]</scope>
    <source>
        <strain evidence="2 3">K3-2</strain>
    </source>
</reference>
<gene>
    <name evidence="2" type="ORF">SERN_1732</name>
</gene>
<comment type="caution">
    <text evidence="2">The sequence shown here is derived from an EMBL/GenBank/DDBJ whole genome shotgun (WGS) entry which is preliminary data.</text>
</comment>
<keyword evidence="3" id="KW-1185">Reference proteome</keyword>
<evidence type="ECO:0000313" key="3">
    <source>
        <dbReference type="Proteomes" id="UP000297318"/>
    </source>
</evidence>
<protein>
    <submittedName>
        <fullName evidence="2">Uncharacterized protein</fullName>
    </submittedName>
</protein>
<evidence type="ECO:0000256" key="1">
    <source>
        <dbReference type="SAM" id="Phobius"/>
    </source>
</evidence>
<sequence length="170" mass="16999">MSETPPATDPDVVTGLAVRAISRTLIAMAGTAVGVGLVGAGAASMAQVENGGGGADVVVPGVSVLMIGQLAALVATALATWALVQLLRRRVPDPAHSVAGLGRALGLCARFLVVGCVIGVIFWVVVRPSTAISAVFGAVVAIQVALVIGLVRSRILRAAPRARRVSAPPA</sequence>
<feature type="transmembrane region" description="Helical" evidence="1">
    <location>
        <begin position="25"/>
        <end position="46"/>
    </location>
</feature>
<keyword evidence="1" id="KW-0472">Membrane</keyword>
<dbReference type="OrthoDB" id="9922053at2"/>
<dbReference type="EMBL" id="RHPJ01000002">
    <property type="protein sequence ID" value="TGO05728.1"/>
    <property type="molecule type" value="Genomic_DNA"/>
</dbReference>
<evidence type="ECO:0000313" key="2">
    <source>
        <dbReference type="EMBL" id="TGO05728.1"/>
    </source>
</evidence>
<dbReference type="Proteomes" id="UP000297318">
    <property type="component" value="Unassembled WGS sequence"/>
</dbReference>
<dbReference type="AlphaFoldDB" id="A0A4Z1E487"/>